<dbReference type="AlphaFoldDB" id="A0A0A7I6U6"/>
<dbReference type="GO" id="GO:0005737">
    <property type="term" value="C:cytoplasm"/>
    <property type="evidence" value="ECO:0007669"/>
    <property type="project" value="UniProtKB-SubCell"/>
</dbReference>
<feature type="domain" description="tRNA(Ile)-lysidine/2-thiocytidine synthase N-terminal" evidence="8">
    <location>
        <begin position="45"/>
        <end position="214"/>
    </location>
</feature>
<evidence type="ECO:0000313" key="11">
    <source>
        <dbReference type="Proteomes" id="UP000030636"/>
    </source>
</evidence>
<dbReference type="Pfam" id="PF01171">
    <property type="entry name" value="ATP_bind_3"/>
    <property type="match status" value="1"/>
</dbReference>
<evidence type="ECO:0000256" key="1">
    <source>
        <dbReference type="ARBA" id="ARBA00022490"/>
    </source>
</evidence>
<accession>A0A0A7I6U6</accession>
<dbReference type="RefSeq" id="WP_039171370.1">
    <property type="nucleotide sequence ID" value="NZ_CP007457.1"/>
</dbReference>
<dbReference type="GO" id="GO:0006400">
    <property type="term" value="P:tRNA modification"/>
    <property type="evidence" value="ECO:0007669"/>
    <property type="project" value="UniProtKB-UniRule"/>
</dbReference>
<keyword evidence="4 7" id="KW-0547">Nucleotide-binding</keyword>
<dbReference type="STRING" id="1447715.AH67_02760"/>
<dbReference type="GO" id="GO:0032267">
    <property type="term" value="F:tRNA(Ile)-lysidine synthase activity"/>
    <property type="evidence" value="ECO:0007669"/>
    <property type="project" value="UniProtKB-EC"/>
</dbReference>
<dbReference type="EC" id="6.3.4.19" evidence="7"/>
<proteinExistence type="inferred from homology"/>
<evidence type="ECO:0000259" key="8">
    <source>
        <dbReference type="Pfam" id="PF01171"/>
    </source>
</evidence>
<dbReference type="Gene3D" id="3.40.50.620">
    <property type="entry name" value="HUPs"/>
    <property type="match status" value="1"/>
</dbReference>
<keyword evidence="11" id="KW-1185">Reference proteome</keyword>
<evidence type="ECO:0000256" key="2">
    <source>
        <dbReference type="ARBA" id="ARBA00022598"/>
    </source>
</evidence>
<evidence type="ECO:0000256" key="6">
    <source>
        <dbReference type="ARBA" id="ARBA00048539"/>
    </source>
</evidence>
<keyword evidence="3 7" id="KW-0819">tRNA processing</keyword>
<comment type="subcellular location">
    <subcellularLocation>
        <location evidence="7">Cytoplasm</location>
    </subcellularLocation>
</comment>
<reference evidence="10 11" key="1">
    <citation type="journal article" date="2015" name="Genome Announc.">
        <title>Bifidobacterium pseudolongum Strain PV8-2, Isolated from a Stool Sample of an Anemic Kenyan Infant.</title>
        <authorList>
            <person name="Vazquez-Gutierrez P."/>
            <person name="Lacroix C."/>
            <person name="Chassard C."/>
            <person name="Klumpp J."/>
            <person name="Stevens M.J."/>
            <person name="Jans C."/>
        </authorList>
    </citation>
    <scope>NUCLEOTIDE SEQUENCE [LARGE SCALE GENOMIC DNA]</scope>
    <source>
        <strain evidence="10 11">PV8-2</strain>
    </source>
</reference>
<name>A0A0A7I6U6_9BIFI</name>
<dbReference type="EMBL" id="CP007457">
    <property type="protein sequence ID" value="AIZ15977.1"/>
    <property type="molecule type" value="Genomic_DNA"/>
</dbReference>
<comment type="similarity">
    <text evidence="7">Belongs to the tRNA(Ile)-lysidine synthase family.</text>
</comment>
<keyword evidence="1 7" id="KW-0963">Cytoplasm</keyword>
<dbReference type="GO" id="GO:0005524">
    <property type="term" value="F:ATP binding"/>
    <property type="evidence" value="ECO:0007669"/>
    <property type="project" value="UniProtKB-UniRule"/>
</dbReference>
<dbReference type="PANTHER" id="PTHR43033">
    <property type="entry name" value="TRNA(ILE)-LYSIDINE SYNTHASE-RELATED"/>
    <property type="match status" value="1"/>
</dbReference>
<evidence type="ECO:0000259" key="9">
    <source>
        <dbReference type="Pfam" id="PF09179"/>
    </source>
</evidence>
<comment type="function">
    <text evidence="7">Ligates lysine onto the cytidine present at position 34 of the AUA codon-specific tRNA(Ile) that contains the anticodon CAU, in an ATP-dependent manner. Cytidine is converted to lysidine, thus changing the amino acid specificity of the tRNA from methionine to isoleucine.</text>
</comment>
<dbReference type="CDD" id="cd01992">
    <property type="entry name" value="TilS_N"/>
    <property type="match status" value="1"/>
</dbReference>
<dbReference type="OrthoDB" id="5244702at2"/>
<dbReference type="PANTHER" id="PTHR43033:SF1">
    <property type="entry name" value="TRNA(ILE)-LYSIDINE SYNTHASE-RELATED"/>
    <property type="match status" value="1"/>
</dbReference>
<dbReference type="InterPro" id="IPR012094">
    <property type="entry name" value="tRNA_Ile_lys_synt"/>
</dbReference>
<evidence type="ECO:0000256" key="5">
    <source>
        <dbReference type="ARBA" id="ARBA00022840"/>
    </source>
</evidence>
<dbReference type="InterPro" id="IPR014729">
    <property type="entry name" value="Rossmann-like_a/b/a_fold"/>
</dbReference>
<dbReference type="SUPFAM" id="SSF52402">
    <property type="entry name" value="Adenine nucleotide alpha hydrolases-like"/>
    <property type="match status" value="1"/>
</dbReference>
<feature type="domain" description="tRNA(Ile)-lysidine synthase substrate-binding" evidence="9">
    <location>
        <begin position="293"/>
        <end position="345"/>
    </location>
</feature>
<dbReference type="Proteomes" id="UP000030636">
    <property type="component" value="Chromosome"/>
</dbReference>
<comment type="domain">
    <text evidence="7">The N-terminal region contains the highly conserved SGGXDS motif, predicted to be a P-loop motif involved in ATP binding.</text>
</comment>
<dbReference type="InterPro" id="IPR012795">
    <property type="entry name" value="tRNA_Ile_lys_synt_N"/>
</dbReference>
<evidence type="ECO:0000256" key="7">
    <source>
        <dbReference type="HAMAP-Rule" id="MF_01161"/>
    </source>
</evidence>
<sequence length="372" mass="39724">MAYSAAMKQAIGAVREQLAGAGFGLADSRFAHHGVHSVDPHAPLVLVACSGGRDSLALAAVAHTVASAWGMRCGAVIVDHGMQPGSAVVAQRAAAQCDQLGLAPVLVRTVHVRVGGEGAEAAARDARYEALAAAARELGAAAVLLAHTRDDQAEGVLIGLIRTGGVDAVAGMPARQTVHGVRFVRPLLAVSRAQTTAICMDLGLEWWDDPTNGDAFAPDEPLPADYPLRSRVRHTLLPFLNEFAGRDMAERLAQGARVARRDVEWLDECTSRVFDECVRLERRGVSCEARIDATRLATQPQALRFRVIARVLAICAPGSGTAHVDAVEALISQWHGQGPVQLPSKHSANRKKHVIRVCEDVTHANRRHSRQD</sequence>
<keyword evidence="5 7" id="KW-0067">ATP-binding</keyword>
<dbReference type="HAMAP" id="MF_01161">
    <property type="entry name" value="tRNA_Ile_lys_synt"/>
    <property type="match status" value="1"/>
</dbReference>
<dbReference type="InterPro" id="IPR011063">
    <property type="entry name" value="TilS/TtcA_N"/>
</dbReference>
<dbReference type="NCBIfam" id="TIGR02432">
    <property type="entry name" value="lysidine_TilS_N"/>
    <property type="match status" value="1"/>
</dbReference>
<evidence type="ECO:0000256" key="3">
    <source>
        <dbReference type="ARBA" id="ARBA00022694"/>
    </source>
</evidence>
<gene>
    <name evidence="7" type="primary">tilS</name>
    <name evidence="10" type="ORF">AH67_02760</name>
</gene>
<comment type="catalytic activity">
    <reaction evidence="6 7">
        <text>cytidine(34) in tRNA(Ile2) + L-lysine + ATP = lysidine(34) in tRNA(Ile2) + AMP + diphosphate + H(+)</text>
        <dbReference type="Rhea" id="RHEA:43744"/>
        <dbReference type="Rhea" id="RHEA-COMP:10625"/>
        <dbReference type="Rhea" id="RHEA-COMP:10670"/>
        <dbReference type="ChEBI" id="CHEBI:15378"/>
        <dbReference type="ChEBI" id="CHEBI:30616"/>
        <dbReference type="ChEBI" id="CHEBI:32551"/>
        <dbReference type="ChEBI" id="CHEBI:33019"/>
        <dbReference type="ChEBI" id="CHEBI:82748"/>
        <dbReference type="ChEBI" id="CHEBI:83665"/>
        <dbReference type="ChEBI" id="CHEBI:456215"/>
        <dbReference type="EC" id="6.3.4.19"/>
    </reaction>
</comment>
<dbReference type="Gene3D" id="1.20.59.20">
    <property type="match status" value="1"/>
</dbReference>
<keyword evidence="2 7" id="KW-0436">Ligase</keyword>
<dbReference type="KEGG" id="bpsp:AH67_02760"/>
<evidence type="ECO:0000256" key="4">
    <source>
        <dbReference type="ARBA" id="ARBA00022741"/>
    </source>
</evidence>
<evidence type="ECO:0000313" key="10">
    <source>
        <dbReference type="EMBL" id="AIZ15977.1"/>
    </source>
</evidence>
<dbReference type="Pfam" id="PF09179">
    <property type="entry name" value="TilS"/>
    <property type="match status" value="1"/>
</dbReference>
<dbReference type="SUPFAM" id="SSF82829">
    <property type="entry name" value="MesJ substrate recognition domain-like"/>
    <property type="match status" value="1"/>
</dbReference>
<feature type="binding site" evidence="7">
    <location>
        <begin position="50"/>
        <end position="55"/>
    </location>
    <ligand>
        <name>ATP</name>
        <dbReference type="ChEBI" id="CHEBI:30616"/>
    </ligand>
</feature>
<organism evidence="10 11">
    <name type="scientific">Bifidobacterium pseudolongum PV8-2</name>
    <dbReference type="NCBI Taxonomy" id="1447715"/>
    <lineage>
        <taxon>Bacteria</taxon>
        <taxon>Bacillati</taxon>
        <taxon>Actinomycetota</taxon>
        <taxon>Actinomycetes</taxon>
        <taxon>Bifidobacteriales</taxon>
        <taxon>Bifidobacteriaceae</taxon>
        <taxon>Bifidobacterium</taxon>
    </lineage>
</organism>
<dbReference type="InterPro" id="IPR015262">
    <property type="entry name" value="tRNA_Ile_lys_synt_subst-bd"/>
</dbReference>
<dbReference type="HOGENOM" id="CLU_018869_1_0_11"/>
<protein>
    <recommendedName>
        <fullName evidence="7">tRNA(Ile)-lysidine synthase</fullName>
        <ecNumber evidence="7">6.3.4.19</ecNumber>
    </recommendedName>
    <alternativeName>
        <fullName evidence="7">tRNA(Ile)-2-lysyl-cytidine synthase</fullName>
    </alternativeName>
    <alternativeName>
        <fullName evidence="7">tRNA(Ile)-lysidine synthetase</fullName>
    </alternativeName>
</protein>